<keyword evidence="3" id="KW-0274">FAD</keyword>
<evidence type="ECO:0000259" key="6">
    <source>
        <dbReference type="Pfam" id="PF01266"/>
    </source>
</evidence>
<dbReference type="SUPFAM" id="SSF51905">
    <property type="entry name" value="FAD/NAD(P)-binding domain"/>
    <property type="match status" value="1"/>
</dbReference>
<evidence type="ECO:0000313" key="7">
    <source>
        <dbReference type="EMBL" id="RKQ52980.1"/>
    </source>
</evidence>
<reference evidence="7 8" key="1">
    <citation type="submission" date="2018-10" db="EMBL/GenBank/DDBJ databases">
        <title>Genomic Encyclopedia of Type Strains, Phase IV (KMG-IV): sequencing the most valuable type-strain genomes for metagenomic binning, comparative biology and taxonomic classification.</title>
        <authorList>
            <person name="Goeker M."/>
        </authorList>
    </citation>
    <scope>NUCLEOTIDE SEQUENCE [LARGE SCALE GENOMIC DNA]</scope>
    <source>
        <strain evidence="7 8">DSM 3303</strain>
    </source>
</reference>
<name>A0A495AXC6_VOGIN</name>
<dbReference type="PANTHER" id="PTHR43104:SF4">
    <property type="entry name" value="L-2-HYDROXYGLUTARATE DEHYDROGENASE, MITOCHONDRIAL"/>
    <property type="match status" value="1"/>
</dbReference>
<protein>
    <submittedName>
        <fullName evidence="7">L-2-hydroxyglutarate oxidase LhgO</fullName>
    </submittedName>
</protein>
<evidence type="ECO:0000313" key="8">
    <source>
        <dbReference type="Proteomes" id="UP000279384"/>
    </source>
</evidence>
<dbReference type="Pfam" id="PF01266">
    <property type="entry name" value="DAO"/>
    <property type="match status" value="1"/>
</dbReference>
<dbReference type="Gene3D" id="3.50.50.60">
    <property type="entry name" value="FAD/NAD(P)-binding domain"/>
    <property type="match status" value="1"/>
</dbReference>
<keyword evidence="4" id="KW-0560">Oxidoreductase</keyword>
<evidence type="ECO:0000256" key="5">
    <source>
        <dbReference type="ARBA" id="ARBA00037941"/>
    </source>
</evidence>
<proteinExistence type="inferred from homology"/>
<dbReference type="GO" id="GO:0047545">
    <property type="term" value="F:(S)-2-hydroxyglutarate dehydrogenase activity"/>
    <property type="evidence" value="ECO:0007669"/>
    <property type="project" value="TreeGrafter"/>
</dbReference>
<dbReference type="PANTHER" id="PTHR43104">
    <property type="entry name" value="L-2-HYDROXYGLUTARATE DEHYDROGENASE, MITOCHONDRIAL"/>
    <property type="match status" value="1"/>
</dbReference>
<comment type="caution">
    <text evidence="7">The sequence shown here is derived from an EMBL/GenBank/DDBJ whole genome shotgun (WGS) entry which is preliminary data.</text>
</comment>
<dbReference type="Proteomes" id="UP000279384">
    <property type="component" value="Unassembled WGS sequence"/>
</dbReference>
<gene>
    <name evidence="7" type="ORF">C8E02_3450</name>
</gene>
<evidence type="ECO:0000256" key="3">
    <source>
        <dbReference type="ARBA" id="ARBA00022827"/>
    </source>
</evidence>
<dbReference type="Gene3D" id="3.30.9.10">
    <property type="entry name" value="D-Amino Acid Oxidase, subunit A, domain 2"/>
    <property type="match status" value="1"/>
</dbReference>
<evidence type="ECO:0000256" key="1">
    <source>
        <dbReference type="ARBA" id="ARBA00001974"/>
    </source>
</evidence>
<keyword evidence="2" id="KW-0285">Flavoprotein</keyword>
<dbReference type="EMBL" id="RBID01000020">
    <property type="protein sequence ID" value="RKQ52980.1"/>
    <property type="molecule type" value="Genomic_DNA"/>
</dbReference>
<dbReference type="AlphaFoldDB" id="A0A495AXC6"/>
<dbReference type="RefSeq" id="WP_120812843.1">
    <property type="nucleotide sequence ID" value="NZ_RBID01000020.1"/>
</dbReference>
<accession>A0A495AXC6</accession>
<evidence type="ECO:0000256" key="4">
    <source>
        <dbReference type="ARBA" id="ARBA00023002"/>
    </source>
</evidence>
<comment type="cofactor">
    <cofactor evidence="1">
        <name>FAD</name>
        <dbReference type="ChEBI" id="CHEBI:57692"/>
    </cofactor>
</comment>
<comment type="similarity">
    <text evidence="5">Belongs to the L2HGDH family.</text>
</comment>
<evidence type="ECO:0000256" key="2">
    <source>
        <dbReference type="ARBA" id="ARBA00022630"/>
    </source>
</evidence>
<organism evidence="7 8">
    <name type="scientific">Vogesella indigofera</name>
    <name type="common">Pseudomonas indigofera</name>
    <dbReference type="NCBI Taxonomy" id="45465"/>
    <lineage>
        <taxon>Bacteria</taxon>
        <taxon>Pseudomonadati</taxon>
        <taxon>Pseudomonadota</taxon>
        <taxon>Betaproteobacteria</taxon>
        <taxon>Neisseriales</taxon>
        <taxon>Chromobacteriaceae</taxon>
        <taxon>Vogesella</taxon>
    </lineage>
</organism>
<sequence>MEKVDCVVIGAGVVGLAIARALAQEGREVIVLEAESAFGQHTSSRNSEVIHAGMHYPAGSLKALHCLRGKRLLYQYCRERDIGHRQTGKLIVAVDDSEMPRLVALQEKALVNGVTDLTWMDRRVLAEVEPALQAHAALYSPSTGIVDSHALMLSLLADAEAAGAVLALQSRVTGGQETKDGMLLFVDGTELLAGTVVNAAGLTAHVLAAKMRGVPHETIPRVRYARGVYFTLSGRHPFSHLIYPLPEPGGLGTHLTLDLAGQARFGPDVEWINHIDYRVDPDRVDGFYHSIRRWWPQLPQGALSPAYSGIRPKVINEDKPEGDFLIQGQEGHGIRGLINLFGIESPGLTACLSLADEVLRRCRQYWAPV</sequence>
<dbReference type="InterPro" id="IPR036188">
    <property type="entry name" value="FAD/NAD-bd_sf"/>
</dbReference>
<dbReference type="InterPro" id="IPR006076">
    <property type="entry name" value="FAD-dep_OxRdtase"/>
</dbReference>
<feature type="domain" description="FAD dependent oxidoreductase" evidence="6">
    <location>
        <begin position="5"/>
        <end position="357"/>
    </location>
</feature>